<evidence type="ECO:0000313" key="3">
    <source>
        <dbReference type="Proteomes" id="UP000282515"/>
    </source>
</evidence>
<organism evidence="2 3">
    <name type="scientific">Aeromicrobium phragmitis</name>
    <dbReference type="NCBI Taxonomy" id="2478914"/>
    <lineage>
        <taxon>Bacteria</taxon>
        <taxon>Bacillati</taxon>
        <taxon>Actinomycetota</taxon>
        <taxon>Actinomycetes</taxon>
        <taxon>Propionibacteriales</taxon>
        <taxon>Nocardioidaceae</taxon>
        <taxon>Aeromicrobium</taxon>
    </lineage>
</organism>
<dbReference type="Proteomes" id="UP000282515">
    <property type="component" value="Unassembled WGS sequence"/>
</dbReference>
<dbReference type="InterPro" id="IPR018750">
    <property type="entry name" value="DUF2306_membrane"/>
</dbReference>
<evidence type="ECO:0000313" key="2">
    <source>
        <dbReference type="EMBL" id="RLV57013.1"/>
    </source>
</evidence>
<sequence length="173" mass="17712">MLMWTPLLASHAAAALVALGLGAWQLFGSAKGTPAHRLIGRVWVGLMLFVAISSFWITEIRPGSFSALHVLSIVTIVTVTLGLVAAVRGQVLAHRGNMTGSWLGLMGAFVFAVAIPSRHVPQFVLTEPLGAATAAAAIVLTTVAVVIAGHLLAPGLPRGADPDAAEAPTGRAG</sequence>
<protein>
    <submittedName>
        <fullName evidence="2">DUF2306 domain-containing protein</fullName>
    </submittedName>
</protein>
<gene>
    <name evidence="2" type="ORF">D9V41_04435</name>
</gene>
<keyword evidence="1" id="KW-0472">Membrane</keyword>
<dbReference type="EMBL" id="RDBF01000002">
    <property type="protein sequence ID" value="RLV57013.1"/>
    <property type="molecule type" value="Genomic_DNA"/>
</dbReference>
<comment type="caution">
    <text evidence="2">The sequence shown here is derived from an EMBL/GenBank/DDBJ whole genome shotgun (WGS) entry which is preliminary data.</text>
</comment>
<dbReference type="OrthoDB" id="3749011at2"/>
<evidence type="ECO:0000256" key="1">
    <source>
        <dbReference type="SAM" id="Phobius"/>
    </source>
</evidence>
<keyword evidence="1" id="KW-1133">Transmembrane helix</keyword>
<keyword evidence="3" id="KW-1185">Reference proteome</keyword>
<dbReference type="AlphaFoldDB" id="A0A3L8PQV1"/>
<accession>A0A3L8PQV1</accession>
<keyword evidence="1" id="KW-0812">Transmembrane</keyword>
<feature type="transmembrane region" description="Helical" evidence="1">
    <location>
        <begin position="65"/>
        <end position="87"/>
    </location>
</feature>
<name>A0A3L8PQV1_9ACTN</name>
<feature type="transmembrane region" description="Helical" evidence="1">
    <location>
        <begin position="99"/>
        <end position="117"/>
    </location>
</feature>
<feature type="transmembrane region" description="Helical" evidence="1">
    <location>
        <begin position="129"/>
        <end position="153"/>
    </location>
</feature>
<dbReference type="Pfam" id="PF10067">
    <property type="entry name" value="DUF2306"/>
    <property type="match status" value="1"/>
</dbReference>
<feature type="transmembrane region" description="Helical" evidence="1">
    <location>
        <begin position="38"/>
        <end position="58"/>
    </location>
</feature>
<proteinExistence type="predicted"/>
<reference evidence="2 3" key="1">
    <citation type="submission" date="2018-10" db="EMBL/GenBank/DDBJ databases">
        <title>Aeromicrobium sp. 9W16Y-2 whole genome shotgun sequence.</title>
        <authorList>
            <person name="Li F."/>
        </authorList>
    </citation>
    <scope>NUCLEOTIDE SEQUENCE [LARGE SCALE GENOMIC DNA]</scope>
    <source>
        <strain evidence="2 3">9W16Y-2</strain>
    </source>
</reference>